<name>A0A944CC88_9HYPH</name>
<sequence>MTRQYANNVAIAVNRHQAQGKLFLLSSALFLCALCQSAMAEKVYSFGIVPQQSASRLAQVWVPILAEIEKETGYKLRFTTAKDIPTFETCLASKAYDFAYMNPYHYTVVHETAGYEAFAHQADKKLKGILVARADAQPGDLGQLNQQAIAFPSPAAFGASVIPRAELTAQNIEFEPVYVKSHDSVYRAVALGLFPAGGGVMRTFNNLPDDLKSQLKIIYQTDAYTPHAFTTSPSLSQEVRGKVIAAMMQLEDASLLKPLGMTGFVAASNETWDDVRALQLTANQTEIASAGEETCHSN</sequence>
<accession>A0A944CC88</accession>
<evidence type="ECO:0000313" key="3">
    <source>
        <dbReference type="Proteomes" id="UP000705379"/>
    </source>
</evidence>
<feature type="chain" id="PRO_5037256377" evidence="1">
    <location>
        <begin position="41"/>
        <end position="298"/>
    </location>
</feature>
<reference evidence="2" key="2">
    <citation type="journal article" date="2021" name="Microorganisms">
        <title>Bacterial Dimethylsulfoniopropionate Biosynthesis in the East China Sea.</title>
        <authorList>
            <person name="Liu J."/>
            <person name="Zhang Y."/>
            <person name="Liu J."/>
            <person name="Zhong H."/>
            <person name="Williams B.T."/>
            <person name="Zheng Y."/>
            <person name="Curson A.R.J."/>
            <person name="Sun C."/>
            <person name="Sun H."/>
            <person name="Song D."/>
            <person name="Wagner Mackenzie B."/>
            <person name="Bermejo Martinez A."/>
            <person name="Todd J.D."/>
            <person name="Zhang X.H."/>
        </authorList>
    </citation>
    <scope>NUCLEOTIDE SEQUENCE</scope>
    <source>
        <strain evidence="2">AESS21</strain>
    </source>
</reference>
<dbReference type="AlphaFoldDB" id="A0A944CC88"/>
<evidence type="ECO:0000313" key="2">
    <source>
        <dbReference type="EMBL" id="MBS8260651.1"/>
    </source>
</evidence>
<dbReference type="RefSeq" id="WP_213216150.1">
    <property type="nucleotide sequence ID" value="NZ_QTKU01000002.1"/>
</dbReference>
<dbReference type="PANTHER" id="PTHR35841">
    <property type="entry name" value="PHOSPHONATES-BINDING PERIPLASMIC PROTEIN"/>
    <property type="match status" value="1"/>
</dbReference>
<gene>
    <name evidence="2" type="ORF">DYI23_10510</name>
</gene>
<dbReference type="SUPFAM" id="SSF53850">
    <property type="entry name" value="Periplasmic binding protein-like II"/>
    <property type="match status" value="1"/>
</dbReference>
<protein>
    <submittedName>
        <fullName evidence="2">Phosphate/phosphite/phosphonate ABC transporter substrate-binding protein</fullName>
    </submittedName>
</protein>
<evidence type="ECO:0000256" key="1">
    <source>
        <dbReference type="SAM" id="SignalP"/>
    </source>
</evidence>
<dbReference type="Pfam" id="PF12974">
    <property type="entry name" value="Phosphonate-bd"/>
    <property type="match status" value="1"/>
</dbReference>
<keyword evidence="1" id="KW-0732">Signal</keyword>
<feature type="signal peptide" evidence="1">
    <location>
        <begin position="1"/>
        <end position="40"/>
    </location>
</feature>
<proteinExistence type="predicted"/>
<comment type="caution">
    <text evidence="2">The sequence shown here is derived from an EMBL/GenBank/DDBJ whole genome shotgun (WGS) entry which is preliminary data.</text>
</comment>
<dbReference type="PANTHER" id="PTHR35841:SF1">
    <property type="entry name" value="PHOSPHONATES-BINDING PERIPLASMIC PROTEIN"/>
    <property type="match status" value="1"/>
</dbReference>
<dbReference type="EMBL" id="QTKU01000002">
    <property type="protein sequence ID" value="MBS8260651.1"/>
    <property type="molecule type" value="Genomic_DNA"/>
</dbReference>
<dbReference type="Proteomes" id="UP000705379">
    <property type="component" value="Unassembled WGS sequence"/>
</dbReference>
<organism evidence="2 3">
    <name type="scientific">Roseibium polysiphoniae</name>
    <dbReference type="NCBI Taxonomy" id="2571221"/>
    <lineage>
        <taxon>Bacteria</taxon>
        <taxon>Pseudomonadati</taxon>
        <taxon>Pseudomonadota</taxon>
        <taxon>Alphaproteobacteria</taxon>
        <taxon>Hyphomicrobiales</taxon>
        <taxon>Stappiaceae</taxon>
        <taxon>Roseibium</taxon>
    </lineage>
</organism>
<reference evidence="2" key="1">
    <citation type="submission" date="2018-08" db="EMBL/GenBank/DDBJ databases">
        <authorList>
            <person name="Jin W."/>
            <person name="Wang H."/>
            <person name="Yang Y."/>
            <person name="Li M."/>
            <person name="Liu J."/>
        </authorList>
    </citation>
    <scope>NUCLEOTIDE SEQUENCE</scope>
    <source>
        <strain evidence="2">AESS21</strain>
    </source>
</reference>
<dbReference type="Gene3D" id="3.40.190.10">
    <property type="entry name" value="Periplasmic binding protein-like II"/>
    <property type="match status" value="2"/>
</dbReference>